<dbReference type="GO" id="GO:0005886">
    <property type="term" value="C:plasma membrane"/>
    <property type="evidence" value="ECO:0007669"/>
    <property type="project" value="UniProtKB-SubCell"/>
</dbReference>
<dbReference type="GO" id="GO:0022857">
    <property type="term" value="F:transmembrane transporter activity"/>
    <property type="evidence" value="ECO:0007669"/>
    <property type="project" value="UniProtKB-UniRule"/>
</dbReference>
<dbReference type="OrthoDB" id="7350150at2"/>
<feature type="transmembrane region" description="Helical" evidence="7">
    <location>
        <begin position="172"/>
        <end position="195"/>
    </location>
</feature>
<comment type="subunit">
    <text evidence="7">The complex comprises the extracytoplasmic solute receptor protein and the two transmembrane proteins.</text>
</comment>
<evidence type="ECO:0000259" key="8">
    <source>
        <dbReference type="Pfam" id="PF06808"/>
    </source>
</evidence>
<feature type="transmembrane region" description="Helical" evidence="7">
    <location>
        <begin position="241"/>
        <end position="257"/>
    </location>
</feature>
<gene>
    <name evidence="9" type="ORF">EDC65_1788</name>
</gene>
<dbReference type="Proteomes" id="UP000278222">
    <property type="component" value="Unassembled WGS sequence"/>
</dbReference>
<feature type="transmembrane region" description="Helical" evidence="7">
    <location>
        <begin position="314"/>
        <end position="347"/>
    </location>
</feature>
<feature type="transmembrane region" description="Helical" evidence="7">
    <location>
        <begin position="216"/>
        <end position="235"/>
    </location>
</feature>
<comment type="function">
    <text evidence="7">Part of the tripartite ATP-independent periplasmic (TRAP) transport system.</text>
</comment>
<evidence type="ECO:0000256" key="1">
    <source>
        <dbReference type="ARBA" id="ARBA00004429"/>
    </source>
</evidence>
<keyword evidence="3 7" id="KW-0997">Cell inner membrane</keyword>
<feature type="transmembrane region" description="Helical" evidence="7">
    <location>
        <begin position="104"/>
        <end position="124"/>
    </location>
</feature>
<evidence type="ECO:0000256" key="7">
    <source>
        <dbReference type="RuleBase" id="RU369079"/>
    </source>
</evidence>
<evidence type="ECO:0000256" key="4">
    <source>
        <dbReference type="ARBA" id="ARBA00022692"/>
    </source>
</evidence>
<evidence type="ECO:0000256" key="2">
    <source>
        <dbReference type="ARBA" id="ARBA00022475"/>
    </source>
</evidence>
<dbReference type="PANTHER" id="PTHR33362:SF3">
    <property type="entry name" value="SIALIC ACID TRAP TRANSPORTER PERMEASE PROTEIN SIAT"/>
    <property type="match status" value="1"/>
</dbReference>
<feature type="transmembrane region" description="Helical" evidence="7">
    <location>
        <begin position="277"/>
        <end position="294"/>
    </location>
</feature>
<feature type="transmembrane region" description="Helical" evidence="7">
    <location>
        <begin position="6"/>
        <end position="36"/>
    </location>
</feature>
<protein>
    <recommendedName>
        <fullName evidence="7">TRAP transporter large permease protein</fullName>
    </recommendedName>
</protein>
<organism evidence="9 10">
    <name type="scientific">Stella humosa</name>
    <dbReference type="NCBI Taxonomy" id="94"/>
    <lineage>
        <taxon>Bacteria</taxon>
        <taxon>Pseudomonadati</taxon>
        <taxon>Pseudomonadota</taxon>
        <taxon>Alphaproteobacteria</taxon>
        <taxon>Rhodospirillales</taxon>
        <taxon>Stellaceae</taxon>
        <taxon>Stella</taxon>
    </lineage>
</organism>
<feature type="transmembrane region" description="Helical" evidence="7">
    <location>
        <begin position="397"/>
        <end position="422"/>
    </location>
</feature>
<evidence type="ECO:0000313" key="10">
    <source>
        <dbReference type="Proteomes" id="UP000278222"/>
    </source>
</evidence>
<name>A0A3N1M8F0_9PROT</name>
<dbReference type="InterPro" id="IPR004681">
    <property type="entry name" value="TRAP_DctM"/>
</dbReference>
<feature type="domain" description="TRAP C4-dicarboxylate transport system permease DctM subunit" evidence="8">
    <location>
        <begin position="11"/>
        <end position="416"/>
    </location>
</feature>
<feature type="transmembrane region" description="Helical" evidence="7">
    <location>
        <begin position="136"/>
        <end position="160"/>
    </location>
</feature>
<dbReference type="InterPro" id="IPR010656">
    <property type="entry name" value="DctM"/>
</dbReference>
<evidence type="ECO:0000256" key="3">
    <source>
        <dbReference type="ARBA" id="ARBA00022519"/>
    </source>
</evidence>
<keyword evidence="2" id="KW-1003">Cell membrane</keyword>
<comment type="subcellular location">
    <subcellularLocation>
        <location evidence="1 7">Cell inner membrane</location>
        <topology evidence="1 7">Multi-pass membrane protein</topology>
    </subcellularLocation>
</comment>
<evidence type="ECO:0000256" key="5">
    <source>
        <dbReference type="ARBA" id="ARBA00022989"/>
    </source>
</evidence>
<proteinExistence type="inferred from homology"/>
<feature type="transmembrane region" description="Helical" evidence="7">
    <location>
        <begin position="359"/>
        <end position="385"/>
    </location>
</feature>
<dbReference type="RefSeq" id="WP_123689320.1">
    <property type="nucleotide sequence ID" value="NZ_AP019700.1"/>
</dbReference>
<keyword evidence="5 7" id="KW-1133">Transmembrane helix</keyword>
<dbReference type="PIRSF" id="PIRSF006066">
    <property type="entry name" value="HI0050"/>
    <property type="match status" value="1"/>
</dbReference>
<comment type="caution">
    <text evidence="9">The sequence shown here is derived from an EMBL/GenBank/DDBJ whole genome shotgun (WGS) entry which is preliminary data.</text>
</comment>
<dbReference type="Pfam" id="PF06808">
    <property type="entry name" value="DctM"/>
    <property type="match status" value="1"/>
</dbReference>
<dbReference type="NCBIfam" id="TIGR00786">
    <property type="entry name" value="dctM"/>
    <property type="match status" value="1"/>
</dbReference>
<evidence type="ECO:0000313" key="9">
    <source>
        <dbReference type="EMBL" id="ROP99992.1"/>
    </source>
</evidence>
<sequence>MSELAWVLSLGFAGLLLLGVPFVFALGITSLAGLMVIDIDIIVLAQRFISGTQSFSLLAIPFFVLAGDLMTKGGLSRRLVAVADACVRHVKGGLGMVTVLSATFFAAISGSAPATTAAIGSIMIPEMTKRGYSPEFAAALAVAAGIIGPVIPPSIIFVIWGVIAEESIAKLFLAGIVPGLLMSVGLCLASVRYAVRHDVPKEPRASAAEIGRAAWDGKWALVAPFVVLGGIYGGIFTPTEAAVVATVYALFVGLFLYRELKWRDLPAIVMGSMRTTAIVMFIIAAAAPFGWLVAMEQLPPKIAGGIAAISDEPWIILLSLNLLLLAIGMVMDNIAAMIILGGVLIALGRTIGMDPIQLGAMVSINFAIGMATPPFGYALFVGAAISRLSIERISRELWPLIGVLIVVLGLVTYVPAVTLAVVRLF</sequence>
<evidence type="ECO:0000256" key="6">
    <source>
        <dbReference type="ARBA" id="ARBA00023136"/>
    </source>
</evidence>
<keyword evidence="4 7" id="KW-0812">Transmembrane</keyword>
<reference evidence="9 10" key="1">
    <citation type="submission" date="2018-11" db="EMBL/GenBank/DDBJ databases">
        <title>Genomic Encyclopedia of Type Strains, Phase IV (KMG-IV): sequencing the most valuable type-strain genomes for metagenomic binning, comparative biology and taxonomic classification.</title>
        <authorList>
            <person name="Goeker M."/>
        </authorList>
    </citation>
    <scope>NUCLEOTIDE SEQUENCE [LARGE SCALE GENOMIC DNA]</scope>
    <source>
        <strain evidence="9 10">DSM 5900</strain>
    </source>
</reference>
<dbReference type="AlphaFoldDB" id="A0A3N1M8F0"/>
<keyword evidence="7" id="KW-0813">Transport</keyword>
<dbReference type="EMBL" id="RJKX01000013">
    <property type="protein sequence ID" value="ROP99992.1"/>
    <property type="molecule type" value="Genomic_DNA"/>
</dbReference>
<keyword evidence="6 7" id="KW-0472">Membrane</keyword>
<dbReference type="PANTHER" id="PTHR33362">
    <property type="entry name" value="SIALIC ACID TRAP TRANSPORTER PERMEASE PROTEIN SIAT-RELATED"/>
    <property type="match status" value="1"/>
</dbReference>
<feature type="transmembrane region" description="Helical" evidence="7">
    <location>
        <begin position="48"/>
        <end position="67"/>
    </location>
</feature>
<keyword evidence="10" id="KW-1185">Reference proteome</keyword>
<accession>A0A3N1M8F0</accession>
<comment type="similarity">
    <text evidence="7">Belongs to the TRAP transporter large permease family.</text>
</comment>